<organism evidence="2 3">
    <name type="scientific">Pseudomonas synxantha</name>
    <dbReference type="NCBI Taxonomy" id="47883"/>
    <lineage>
        <taxon>Bacteria</taxon>
        <taxon>Pseudomonadati</taxon>
        <taxon>Pseudomonadota</taxon>
        <taxon>Gammaproteobacteria</taxon>
        <taxon>Pseudomonadales</taxon>
        <taxon>Pseudomonadaceae</taxon>
        <taxon>Pseudomonas</taxon>
    </lineage>
</organism>
<dbReference type="AlphaFoldDB" id="A0A3G7U5R7"/>
<dbReference type="EMBL" id="CP027754">
    <property type="protein sequence ID" value="AZE54531.1"/>
    <property type="molecule type" value="Genomic_DNA"/>
</dbReference>
<name>A0A3G7U5R7_9PSED</name>
<evidence type="ECO:0000313" key="2">
    <source>
        <dbReference type="EMBL" id="AZE54531.1"/>
    </source>
</evidence>
<dbReference type="InterPro" id="IPR021960">
    <property type="entry name" value="DUF3577"/>
</dbReference>
<evidence type="ECO:0000256" key="1">
    <source>
        <dbReference type="SAM" id="MobiDB-lite"/>
    </source>
</evidence>
<feature type="region of interest" description="Disordered" evidence="1">
    <location>
        <begin position="138"/>
        <end position="157"/>
    </location>
</feature>
<accession>A0A3G7U5R7</accession>
<protein>
    <submittedName>
        <fullName evidence="2">Periplasmic protein TonB</fullName>
    </submittedName>
</protein>
<sequence>MSQSSAVAGEATYFDLHTQGLGYLNRIREVTPSRGKAFLACTITALNGPTESPEYRYFDVTVCGAEARQLVNRYAEAVEQGHKVLMGFRLGDLWTDLFRYNRGEKAGKTGVSLKARLLFVSWVKVNGKLVYQARPKAEADEAEATHPADAPATAESI</sequence>
<dbReference type="NCBIfam" id="NF040584">
    <property type="entry name" value="STY4534_fam"/>
    <property type="match status" value="1"/>
</dbReference>
<dbReference type="Pfam" id="PF12101">
    <property type="entry name" value="DUF3577"/>
    <property type="match status" value="1"/>
</dbReference>
<gene>
    <name evidence="2" type="ORF">C4K03_2376</name>
</gene>
<dbReference type="Proteomes" id="UP000268696">
    <property type="component" value="Chromosome"/>
</dbReference>
<evidence type="ECO:0000313" key="3">
    <source>
        <dbReference type="Proteomes" id="UP000268696"/>
    </source>
</evidence>
<dbReference type="RefSeq" id="WP_124377318.1">
    <property type="nucleotide sequence ID" value="NZ_CP027754.1"/>
</dbReference>
<proteinExistence type="predicted"/>
<reference evidence="2 3" key="1">
    <citation type="submission" date="2018-03" db="EMBL/GenBank/DDBJ databases">
        <title>Diversity of phytobeneficial traits revealed by whole-genome analysis of worldwide-isolated phenazine-producing Pseudomonas spp.</title>
        <authorList>
            <person name="Biessy A."/>
            <person name="Novinscak A."/>
            <person name="Blom J."/>
            <person name="Leger G."/>
            <person name="Thomashow L.S."/>
            <person name="Cazorla F.M."/>
            <person name="Josic D."/>
            <person name="Filion M."/>
        </authorList>
    </citation>
    <scope>NUCLEOTIDE SEQUENCE [LARGE SCALE GENOMIC DNA]</scope>
    <source>
        <strain evidence="2 3">30B</strain>
    </source>
</reference>